<protein>
    <submittedName>
        <fullName evidence="1">Uncharacterized protein</fullName>
    </submittedName>
</protein>
<evidence type="ECO:0000313" key="1">
    <source>
        <dbReference type="EMBL" id="GGB02369.1"/>
    </source>
</evidence>
<keyword evidence="2" id="KW-1185">Reference proteome</keyword>
<dbReference type="EMBL" id="BMHH01000015">
    <property type="protein sequence ID" value="GGB02369.1"/>
    <property type="molecule type" value="Genomic_DNA"/>
</dbReference>
<comment type="caution">
    <text evidence="1">The sequence shown here is derived from an EMBL/GenBank/DDBJ whole genome shotgun (WGS) entry which is preliminary data.</text>
</comment>
<dbReference type="SUPFAM" id="SSF89372">
    <property type="entry name" value="Fucose-specific lectin"/>
    <property type="match status" value="1"/>
</dbReference>
<proteinExistence type="predicted"/>
<dbReference type="Proteomes" id="UP000646478">
    <property type="component" value="Unassembled WGS sequence"/>
</dbReference>
<reference evidence="1" key="2">
    <citation type="submission" date="2020-09" db="EMBL/GenBank/DDBJ databases">
        <authorList>
            <person name="Sun Q."/>
            <person name="Zhou Y."/>
        </authorList>
    </citation>
    <scope>NUCLEOTIDE SEQUENCE</scope>
    <source>
        <strain evidence="1">CGMCC 1.15082</strain>
    </source>
</reference>
<name>A0A916SLK9_9HYPH</name>
<sequence length="302" mass="32783">MSDVLKWAVGTFNTSFPGINWHPPQDFPTPCYSSATPALCAFMGKLWLMHRGGGTNPNIFYTYYAPTSTSAGEWTNTEPWLIPGKNAGTGPTMAVYGCQLYSAYLDDIGAISNFVSNLQTNDGSLNWSPVPSGIGISWIAPKFAAYGNALWCAYSDSGNKGLRFSKNSMDGNGWGNESTGPITSASPGFAAYHNKLWCVYRDEGSNLWVTTSTDGRSWEMPVLLGGQTSDSDPTLCYIPDLDILACVYGDSKGLQKFYFTYTLGRPDAWSYPIPIDGVARAPGAGAGMAYYQNKFFLAYRSA</sequence>
<dbReference type="AlphaFoldDB" id="A0A916SLK9"/>
<gene>
    <name evidence="1" type="ORF">GCM10011491_33110</name>
</gene>
<dbReference type="RefSeq" id="WP_188825306.1">
    <property type="nucleotide sequence ID" value="NZ_BMHH01000015.1"/>
</dbReference>
<reference evidence="1" key="1">
    <citation type="journal article" date="2014" name="Int. J. Syst. Evol. Microbiol.">
        <title>Complete genome sequence of Corynebacterium casei LMG S-19264T (=DSM 44701T), isolated from a smear-ripened cheese.</title>
        <authorList>
            <consortium name="US DOE Joint Genome Institute (JGI-PGF)"/>
            <person name="Walter F."/>
            <person name="Albersmeier A."/>
            <person name="Kalinowski J."/>
            <person name="Ruckert C."/>
        </authorList>
    </citation>
    <scope>NUCLEOTIDE SEQUENCE</scope>
    <source>
        <strain evidence="1">CGMCC 1.15082</strain>
    </source>
</reference>
<evidence type="ECO:0000313" key="2">
    <source>
        <dbReference type="Proteomes" id="UP000646478"/>
    </source>
</evidence>
<organism evidence="1 2">
    <name type="scientific">Brucella endophytica</name>
    <dbReference type="NCBI Taxonomy" id="1963359"/>
    <lineage>
        <taxon>Bacteria</taxon>
        <taxon>Pseudomonadati</taxon>
        <taxon>Pseudomonadota</taxon>
        <taxon>Alphaproteobacteria</taxon>
        <taxon>Hyphomicrobiales</taxon>
        <taxon>Brucellaceae</taxon>
        <taxon>Brucella/Ochrobactrum group</taxon>
        <taxon>Brucella</taxon>
    </lineage>
</organism>
<accession>A0A916SLK9</accession>